<gene>
    <name evidence="3" type="primary">nqrA</name>
    <name evidence="3" type="ORF">PSM7751_02257</name>
</gene>
<sequence length="425" mass="44825">MLSQLMQAGLSPNVRSAPLTGGEPVEHWTEEAAVVPQHREHLRVDMVVREGEAVAGGAPVARLRDHPEIALVAPMPGRVAKVHLGPGRQLHEIVLFRDAGGDMRRHDTEAAGAGDGSALRALLQDSGLWRQFRARPFGRMPAPDAKPAAILVMAADSRPLAPDPLAMLEARGEDLMWGLAALGHLTEGPVYLCQRSGPALAGPGAVEGRLRLLRSGPRHPQGLAGHQLHHHHPASVAAPVWDIHAEDVADLGTLLETGLRPALRTVSVTGPALSEARLLRCQDGAHLAGLCHGLTVPGPHDLVSGSALDGHRAVWLAPRDRQLSVMTHHHGAPRGHWFRNALSRAARPVPLIPTAALEQALGGALPAVALLRALSAGDDETLAKLGGLTLLEEDLALADYVTGAEPRLSALLRGALDRIAAEEGA</sequence>
<dbReference type="EC" id="1.6.5.-" evidence="3"/>
<evidence type="ECO:0000313" key="3">
    <source>
        <dbReference type="EMBL" id="SLN47675.1"/>
    </source>
</evidence>
<feature type="domain" description="NqrA N-terminal barrel-sandwich hybrid" evidence="1">
    <location>
        <begin position="29"/>
        <end position="95"/>
    </location>
</feature>
<proteinExistence type="predicted"/>
<dbReference type="RefSeq" id="WP_085888308.1">
    <property type="nucleotide sequence ID" value="NZ_FWFN01000004.1"/>
</dbReference>
<dbReference type="InterPro" id="IPR056147">
    <property type="entry name" value="NQRA_N"/>
</dbReference>
<dbReference type="OrthoDB" id="9774536at2"/>
<dbReference type="Pfam" id="PF05896">
    <property type="entry name" value="NQRA_N"/>
    <property type="match status" value="1"/>
</dbReference>
<evidence type="ECO:0000313" key="4">
    <source>
        <dbReference type="Proteomes" id="UP000193963"/>
    </source>
</evidence>
<keyword evidence="4" id="KW-1185">Reference proteome</keyword>
<dbReference type="Proteomes" id="UP000193963">
    <property type="component" value="Unassembled WGS sequence"/>
</dbReference>
<evidence type="ECO:0000259" key="2">
    <source>
        <dbReference type="Pfam" id="PF24836"/>
    </source>
</evidence>
<dbReference type="GO" id="GO:0016655">
    <property type="term" value="F:oxidoreductase activity, acting on NAD(P)H, quinone or similar compound as acceptor"/>
    <property type="evidence" value="ECO:0007669"/>
    <property type="project" value="InterPro"/>
</dbReference>
<dbReference type="PANTHER" id="PTHR37839:SF1">
    <property type="entry name" value="NA(+)-TRANSLOCATING NADH-QUINONE REDUCTASE SUBUNIT A"/>
    <property type="match status" value="1"/>
</dbReference>
<evidence type="ECO:0000259" key="1">
    <source>
        <dbReference type="Pfam" id="PF05896"/>
    </source>
</evidence>
<protein>
    <submittedName>
        <fullName evidence="3">Na(+)-translocating NADH-quinone reductase subunit A</fullName>
        <ecNumber evidence="3">1.6.5.-</ecNumber>
    </submittedName>
</protein>
<accession>A0A1X6ZDG7</accession>
<dbReference type="Pfam" id="PF24836">
    <property type="entry name" value="NQRA_2nd"/>
    <property type="match status" value="1"/>
</dbReference>
<organism evidence="3 4">
    <name type="scientific">Pseudooceanicola marinus</name>
    <dbReference type="NCBI Taxonomy" id="396013"/>
    <lineage>
        <taxon>Bacteria</taxon>
        <taxon>Pseudomonadati</taxon>
        <taxon>Pseudomonadota</taxon>
        <taxon>Alphaproteobacteria</taxon>
        <taxon>Rhodobacterales</taxon>
        <taxon>Paracoccaceae</taxon>
        <taxon>Pseudooceanicola</taxon>
    </lineage>
</organism>
<feature type="domain" description="NqrA second alpha/beta" evidence="2">
    <location>
        <begin position="117"/>
        <end position="258"/>
    </location>
</feature>
<dbReference type="InterPro" id="IPR008703">
    <property type="entry name" value="NqrA"/>
</dbReference>
<reference evidence="4" key="1">
    <citation type="submission" date="2017-03" db="EMBL/GenBank/DDBJ databases">
        <authorList>
            <person name="Rodrigo-Torres L."/>
            <person name="Arahal R.D."/>
            <person name="Lucena T."/>
        </authorList>
    </citation>
    <scope>NUCLEOTIDE SEQUENCE [LARGE SCALE GENOMIC DNA]</scope>
    <source>
        <strain evidence="4">CECT 7751</strain>
    </source>
</reference>
<name>A0A1X6ZDG7_9RHOB</name>
<dbReference type="PANTHER" id="PTHR37839">
    <property type="entry name" value="NA(+)-TRANSLOCATING NADH-QUINONE REDUCTASE SUBUNIT A"/>
    <property type="match status" value="1"/>
</dbReference>
<dbReference type="InterPro" id="IPR056148">
    <property type="entry name" value="NQRA_2nd"/>
</dbReference>
<dbReference type="GO" id="GO:0006814">
    <property type="term" value="P:sodium ion transport"/>
    <property type="evidence" value="ECO:0007669"/>
    <property type="project" value="InterPro"/>
</dbReference>
<dbReference type="EMBL" id="FWFN01000004">
    <property type="protein sequence ID" value="SLN47675.1"/>
    <property type="molecule type" value="Genomic_DNA"/>
</dbReference>
<dbReference type="AlphaFoldDB" id="A0A1X6ZDG7"/>
<keyword evidence="3" id="KW-0560">Oxidoreductase</keyword>